<feature type="transmembrane region" description="Helical" evidence="1">
    <location>
        <begin position="15"/>
        <end position="33"/>
    </location>
</feature>
<keyword evidence="1" id="KW-0472">Membrane</keyword>
<dbReference type="PATRIC" id="fig|817.53.peg.3673"/>
<feature type="transmembrane region" description="Helical" evidence="1">
    <location>
        <begin position="387"/>
        <end position="409"/>
    </location>
</feature>
<accession>A0A0I9S6Q9</accession>
<feature type="transmembrane region" description="Helical" evidence="1">
    <location>
        <begin position="93"/>
        <end position="112"/>
    </location>
</feature>
<keyword evidence="1" id="KW-0812">Transmembrane</keyword>
<feature type="transmembrane region" description="Helical" evidence="1">
    <location>
        <begin position="327"/>
        <end position="351"/>
    </location>
</feature>
<gene>
    <name evidence="2" type="ORF">EE52_0217795</name>
</gene>
<reference evidence="2" key="2">
    <citation type="submission" date="2014-07" db="EMBL/GenBank/DDBJ databases">
        <title>Genetics and epidemiology of antimicrobial resistance in B. fragilis group.</title>
        <authorList>
            <person name="Sydenham T.V."/>
            <person name="Hasman H."/>
            <person name="Kemp M."/>
            <person name="Justesen U.S."/>
        </authorList>
    </citation>
    <scope>NUCLEOTIDE SEQUENCE [LARGE SCALE GENOMIC DNA]</scope>
    <source>
        <strain evidence="2">DCMOUH0018B</strain>
    </source>
</reference>
<evidence type="ECO:0000313" key="2">
    <source>
        <dbReference type="EMBL" id="KFX73523.1"/>
    </source>
</evidence>
<reference evidence="2" key="1">
    <citation type="book" date="2014" name="THE 24TH EUROPEAN CONGRESS OF CLINICAL MICROBIOLOGY AND INFECTIOUS DISEASES" publisher="ECCMID 2014" city="Barcelona, Spain">
        <title>Identification of resistance genes in three multidrug-resistant Bacteroides fragilis isolates by whole genome sequencing.</title>
        <editorList>
            <person name="Unknown"/>
            <person name="A."/>
        </editorList>
        <authorList>
            <person name="Sydenham T.V."/>
            <person name="Hasman H."/>
            <person name="Wang M."/>
            <person name="Soki J."/>
            <person name="Nagy E."/>
            <person name="Justesen U.S."/>
        </authorList>
    </citation>
    <scope>NUCLEOTIDE SEQUENCE</scope>
    <source>
        <strain evidence="2">DCMOUH0018B</strain>
    </source>
</reference>
<dbReference type="AlphaFoldDB" id="A0A0I9S6Q9"/>
<proteinExistence type="predicted"/>
<feature type="transmembrane region" description="Helical" evidence="1">
    <location>
        <begin position="225"/>
        <end position="242"/>
    </location>
</feature>
<sequence length="427" mass="49761">MIKILDRKIKGPRRYIYYVLMAYFLYGLLAKNFGLNRNFIYITEVLCIVLFFCHPYKIKICQLGIPFKIMLAMYIASAIGALLHLISPFNYIFGFRGDYLSMVMLFACAAYLKIKDYHHTFALFYKFQFLNVFFTIVQWLVFGYTEDFNNGAFTAGIGQDIFCGALMTYYFYAYNQKIASLPKLLFVLFSCVFIAIIQDERFIFIEAAIILFYFSLANGFNTKKIVTAVIMLGVIIIGLKQLSEDQLKTIGSIDNALQYAQQTGWGYNLPRIGSAPIIQNMFFETPIETFFGIGLGKATETNLPFLDTSFFTKYQFLNYYWFSFQNLFLQTGWVGITLYVSFFFSLLIYNFREKYRAPIRYRYLYDITITTALICILVIWYNATLRLSYAIVPYFVLGLGPCVTHELKIQQIKGKKRRKDNYINLSQ</sequence>
<feature type="transmembrane region" description="Helical" evidence="1">
    <location>
        <begin position="39"/>
        <end position="57"/>
    </location>
</feature>
<organism evidence="2">
    <name type="scientific">Bacteroides fragilis</name>
    <dbReference type="NCBI Taxonomy" id="817"/>
    <lineage>
        <taxon>Bacteria</taxon>
        <taxon>Pseudomonadati</taxon>
        <taxon>Bacteroidota</taxon>
        <taxon>Bacteroidia</taxon>
        <taxon>Bacteroidales</taxon>
        <taxon>Bacteroidaceae</taxon>
        <taxon>Bacteroides</taxon>
    </lineage>
</organism>
<feature type="transmembrane region" description="Helical" evidence="1">
    <location>
        <begin position="124"/>
        <end position="145"/>
    </location>
</feature>
<feature type="transmembrane region" description="Helical" evidence="1">
    <location>
        <begin position="203"/>
        <end position="220"/>
    </location>
</feature>
<feature type="transmembrane region" description="Helical" evidence="1">
    <location>
        <begin position="151"/>
        <end position="172"/>
    </location>
</feature>
<feature type="transmembrane region" description="Helical" evidence="1">
    <location>
        <begin position="179"/>
        <end position="197"/>
    </location>
</feature>
<protein>
    <recommendedName>
        <fullName evidence="3">O-antigen ligase domain-containing protein</fullName>
    </recommendedName>
</protein>
<evidence type="ECO:0008006" key="3">
    <source>
        <dbReference type="Google" id="ProtNLM"/>
    </source>
</evidence>
<dbReference type="EMBL" id="JMZZ02000218">
    <property type="protein sequence ID" value="KFX73523.1"/>
    <property type="molecule type" value="Genomic_DNA"/>
</dbReference>
<feature type="transmembrane region" description="Helical" evidence="1">
    <location>
        <begin position="363"/>
        <end position="381"/>
    </location>
</feature>
<name>A0A0I9S6Q9_BACFG</name>
<evidence type="ECO:0000256" key="1">
    <source>
        <dbReference type="SAM" id="Phobius"/>
    </source>
</evidence>
<comment type="caution">
    <text evidence="2">The sequence shown here is derived from an EMBL/GenBank/DDBJ whole genome shotgun (WGS) entry which is preliminary data.</text>
</comment>
<keyword evidence="1" id="KW-1133">Transmembrane helix</keyword>
<feature type="transmembrane region" description="Helical" evidence="1">
    <location>
        <begin position="69"/>
        <end position="87"/>
    </location>
</feature>